<dbReference type="EMBL" id="NFEZ01000004">
    <property type="protein sequence ID" value="PLT44275.1"/>
    <property type="molecule type" value="Genomic_DNA"/>
</dbReference>
<evidence type="ECO:0000256" key="1">
    <source>
        <dbReference type="ARBA" id="ARBA00007768"/>
    </source>
</evidence>
<dbReference type="SUPFAM" id="SSF110395">
    <property type="entry name" value="CutC-like"/>
    <property type="match status" value="1"/>
</dbReference>
<name>A0A2N5N1S9_9BACL</name>
<organism evidence="3 4">
    <name type="scientific">Paenibacillus pasadenensis</name>
    <dbReference type="NCBI Taxonomy" id="217090"/>
    <lineage>
        <taxon>Bacteria</taxon>
        <taxon>Bacillati</taxon>
        <taxon>Bacillota</taxon>
        <taxon>Bacilli</taxon>
        <taxon>Bacillales</taxon>
        <taxon>Paenibacillaceae</taxon>
        <taxon>Paenibacillus</taxon>
    </lineage>
</organism>
<dbReference type="InterPro" id="IPR005627">
    <property type="entry name" value="CutC-like"/>
</dbReference>
<sequence>MKLEIIATRPEDALAAERGGADRIELVSGMLEGGLTPSIGLAEAVAERASIPVNVMIRPHSLSFRYDREELAVMRADIRAIRRTRAAGIVLGALTAERTVDAAALELLLGEAEHLSVTFHRAFDEARDLEEALAALARYPQIDRILTSGGRRTAPEAAPELRRLVQAAAGTGIEILAGSGIRAVGLAELVRETGIREVHAGSSVRVDGHPLRQVLPERVRELRDILGRLEAERAAAGGSGGQPPLRS</sequence>
<dbReference type="PANTHER" id="PTHR12598">
    <property type="entry name" value="COPPER HOMEOSTASIS PROTEIN CUTC"/>
    <property type="match status" value="1"/>
</dbReference>
<comment type="subcellular location">
    <subcellularLocation>
        <location evidence="2">Cytoplasm</location>
    </subcellularLocation>
</comment>
<comment type="caution">
    <text evidence="2">Once thought to be involved in copper homeostasis, experiments in E.coli have shown this is not the case.</text>
</comment>
<keyword evidence="2" id="KW-0963">Cytoplasm</keyword>
<comment type="similarity">
    <text evidence="1 2">Belongs to the CutC family.</text>
</comment>
<dbReference type="RefSeq" id="WP_052333498.1">
    <property type="nucleotide sequence ID" value="NZ_BIMM01000045.1"/>
</dbReference>
<accession>A0A2N5N1S9</accession>
<dbReference type="OrthoDB" id="9815677at2"/>
<reference evidence="3 4" key="1">
    <citation type="submission" date="2017-05" db="EMBL/GenBank/DDBJ databases">
        <title>Functional genome analysis of Paenibacillus pasadenensis strain R16: insights on endophytic life style and antifungal activity.</title>
        <authorList>
            <person name="Passera A."/>
            <person name="Marcolungo L."/>
            <person name="Casati P."/>
            <person name="Brasca M."/>
            <person name="Quaglino F."/>
            <person name="Delledonne M."/>
        </authorList>
    </citation>
    <scope>NUCLEOTIDE SEQUENCE [LARGE SCALE GENOMIC DNA]</scope>
    <source>
        <strain evidence="3 4">R16</strain>
    </source>
</reference>
<dbReference type="AlphaFoldDB" id="A0A2N5N1S9"/>
<dbReference type="GO" id="GO:0005737">
    <property type="term" value="C:cytoplasm"/>
    <property type="evidence" value="ECO:0007669"/>
    <property type="project" value="UniProtKB-SubCell"/>
</dbReference>
<dbReference type="Proteomes" id="UP000234789">
    <property type="component" value="Unassembled WGS sequence"/>
</dbReference>
<evidence type="ECO:0000256" key="2">
    <source>
        <dbReference type="HAMAP-Rule" id="MF_00795"/>
    </source>
</evidence>
<evidence type="ECO:0000313" key="4">
    <source>
        <dbReference type="Proteomes" id="UP000234789"/>
    </source>
</evidence>
<dbReference type="InterPro" id="IPR036822">
    <property type="entry name" value="CutC-like_dom_sf"/>
</dbReference>
<dbReference type="Gene3D" id="3.20.20.380">
    <property type="entry name" value="Copper homeostasis (CutC) domain"/>
    <property type="match status" value="1"/>
</dbReference>
<gene>
    <name evidence="2" type="primary">cutC</name>
    <name evidence="3" type="ORF">B8V81_2706</name>
</gene>
<dbReference type="GO" id="GO:0005507">
    <property type="term" value="F:copper ion binding"/>
    <property type="evidence" value="ECO:0007669"/>
    <property type="project" value="TreeGrafter"/>
</dbReference>
<proteinExistence type="inferred from homology"/>
<dbReference type="Pfam" id="PF03932">
    <property type="entry name" value="CutC"/>
    <property type="match status" value="1"/>
</dbReference>
<dbReference type="PANTHER" id="PTHR12598:SF0">
    <property type="entry name" value="COPPER HOMEOSTASIS PROTEIN CUTC HOMOLOG"/>
    <property type="match status" value="1"/>
</dbReference>
<protein>
    <recommendedName>
        <fullName evidence="2">PF03932 family protein CutC</fullName>
    </recommendedName>
</protein>
<comment type="caution">
    <text evidence="3">The sequence shown here is derived from an EMBL/GenBank/DDBJ whole genome shotgun (WGS) entry which is preliminary data.</text>
</comment>
<dbReference type="HAMAP" id="MF_00795">
    <property type="entry name" value="CutC"/>
    <property type="match status" value="1"/>
</dbReference>
<evidence type="ECO:0000313" key="3">
    <source>
        <dbReference type="EMBL" id="PLT44275.1"/>
    </source>
</evidence>
<keyword evidence="4" id="KW-1185">Reference proteome</keyword>